<protein>
    <submittedName>
        <fullName evidence="1">Uncharacterized protein</fullName>
    </submittedName>
</protein>
<name>A0AA37HXQ0_SEGBR</name>
<organism evidence="1 2">
    <name type="scientific">Segatella bryantii</name>
    <name type="common">Prevotella bryantii</name>
    <dbReference type="NCBI Taxonomy" id="77095"/>
    <lineage>
        <taxon>Bacteria</taxon>
        <taxon>Pseudomonadati</taxon>
        <taxon>Bacteroidota</taxon>
        <taxon>Bacteroidia</taxon>
        <taxon>Bacteroidales</taxon>
        <taxon>Prevotellaceae</taxon>
        <taxon>Segatella</taxon>
    </lineage>
</organism>
<sequence length="78" mass="9138">MANEIKPIMSTERQLQNIYGHKGFDVKSLYRHMQFATLFPDSQSMTELPPRDVLMQQIQKSLEVAKAKWGNERKEDEV</sequence>
<comment type="caution">
    <text evidence="1">The sequence shown here is derived from an EMBL/GenBank/DDBJ whole genome shotgun (WGS) entry which is preliminary data.</text>
</comment>
<evidence type="ECO:0000313" key="2">
    <source>
        <dbReference type="Proteomes" id="UP000887043"/>
    </source>
</evidence>
<gene>
    <name evidence="1" type="ORF">PRRU23_21820</name>
</gene>
<dbReference type="RefSeq" id="WP_074803352.1">
    <property type="nucleotide sequence ID" value="NZ_BPTR01000001.1"/>
</dbReference>
<reference evidence="1" key="1">
    <citation type="submission" date="2021-08" db="EMBL/GenBank/DDBJ databases">
        <title>Prevotella lacticifex sp. nov., isolated from rumen of cow.</title>
        <authorList>
            <person name="Shinkai T."/>
            <person name="Ikeyama N."/>
            <person name="Kumagai M."/>
            <person name="Ohmori H."/>
            <person name="Sakamoto M."/>
            <person name="Ohkuma M."/>
            <person name="Mitsumori M."/>
        </authorList>
    </citation>
    <scope>NUCLEOTIDE SEQUENCE</scope>
    <source>
        <strain evidence="1">DSM 11371</strain>
    </source>
</reference>
<accession>A0AA37HXQ0</accession>
<dbReference type="EMBL" id="BPTR01000001">
    <property type="protein sequence ID" value="GJG28482.1"/>
    <property type="molecule type" value="Genomic_DNA"/>
</dbReference>
<dbReference type="Proteomes" id="UP000887043">
    <property type="component" value="Unassembled WGS sequence"/>
</dbReference>
<dbReference type="AlphaFoldDB" id="A0AA37HXQ0"/>
<evidence type="ECO:0000313" key="1">
    <source>
        <dbReference type="EMBL" id="GJG28482.1"/>
    </source>
</evidence>
<proteinExistence type="predicted"/>